<feature type="transmembrane region" description="Helical" evidence="7">
    <location>
        <begin position="709"/>
        <end position="735"/>
    </location>
</feature>
<feature type="transmembrane region" description="Helical" evidence="7">
    <location>
        <begin position="167"/>
        <end position="188"/>
    </location>
</feature>
<dbReference type="PANTHER" id="PTHR23502">
    <property type="entry name" value="MAJOR FACILITATOR SUPERFAMILY"/>
    <property type="match status" value="1"/>
</dbReference>
<feature type="transmembrane region" description="Helical" evidence="7">
    <location>
        <begin position="593"/>
        <end position="617"/>
    </location>
</feature>
<evidence type="ECO:0000256" key="3">
    <source>
        <dbReference type="ARBA" id="ARBA00022692"/>
    </source>
</evidence>
<dbReference type="RefSeq" id="XP_013316541.1">
    <property type="nucleotide sequence ID" value="XM_013461087.1"/>
</dbReference>
<protein>
    <recommendedName>
        <fullName evidence="10">Major facilitator superfamily (MFS) profile domain-containing protein</fullName>
    </recommendedName>
</protein>
<dbReference type="OrthoDB" id="4500315at2759"/>
<reference evidence="8 9" key="1">
    <citation type="submission" date="2015-01" db="EMBL/GenBank/DDBJ databases">
        <title>The Genome Sequence of Exophiala xenobiotica CBS118157.</title>
        <authorList>
            <consortium name="The Broad Institute Genomics Platform"/>
            <person name="Cuomo C."/>
            <person name="de Hoog S."/>
            <person name="Gorbushina A."/>
            <person name="Stielow B."/>
            <person name="Teixiera M."/>
            <person name="Abouelleil A."/>
            <person name="Chapman S.B."/>
            <person name="Priest M."/>
            <person name="Young S.K."/>
            <person name="Wortman J."/>
            <person name="Nusbaum C."/>
            <person name="Birren B."/>
        </authorList>
    </citation>
    <scope>NUCLEOTIDE SEQUENCE [LARGE SCALE GENOMIC DNA]</scope>
    <source>
        <strain evidence="8 9">CBS 118157</strain>
    </source>
</reference>
<feature type="region of interest" description="Disordered" evidence="6">
    <location>
        <begin position="32"/>
        <end position="89"/>
    </location>
</feature>
<evidence type="ECO:0008006" key="10">
    <source>
        <dbReference type="Google" id="ProtNLM"/>
    </source>
</evidence>
<feature type="transmembrane region" description="Helical" evidence="7">
    <location>
        <begin position="141"/>
        <end position="160"/>
    </location>
</feature>
<keyword evidence="2" id="KW-0813">Transport</keyword>
<feature type="transmembrane region" description="Helical" evidence="7">
    <location>
        <begin position="775"/>
        <end position="799"/>
    </location>
</feature>
<dbReference type="GeneID" id="25326569"/>
<feature type="transmembrane region" description="Helical" evidence="7">
    <location>
        <begin position="224"/>
        <end position="247"/>
    </location>
</feature>
<evidence type="ECO:0000313" key="9">
    <source>
        <dbReference type="Proteomes" id="UP000054342"/>
    </source>
</evidence>
<feature type="transmembrane region" description="Helical" evidence="7">
    <location>
        <begin position="194"/>
        <end position="217"/>
    </location>
</feature>
<evidence type="ECO:0000256" key="5">
    <source>
        <dbReference type="ARBA" id="ARBA00023136"/>
    </source>
</evidence>
<keyword evidence="3 7" id="KW-0812">Transmembrane</keyword>
<feature type="transmembrane region" description="Helical" evidence="7">
    <location>
        <begin position="682"/>
        <end position="703"/>
    </location>
</feature>
<dbReference type="PANTHER" id="PTHR23502:SF4">
    <property type="entry name" value="MAJOR FACILITATOR SUPERFAMILY (MFS) PROFILE DOMAIN-CONTAINING PROTEIN-RELATED"/>
    <property type="match status" value="1"/>
</dbReference>
<dbReference type="FunFam" id="1.20.1250.20:FF:000396">
    <property type="entry name" value="MFS general substrate transporter"/>
    <property type="match status" value="1"/>
</dbReference>
<dbReference type="HOGENOM" id="CLU_008455_13_0_1"/>
<dbReference type="EMBL" id="KN847319">
    <property type="protein sequence ID" value="KIW55957.1"/>
    <property type="molecule type" value="Genomic_DNA"/>
</dbReference>
<feature type="compositionally biased region" description="Pro residues" evidence="6">
    <location>
        <begin position="51"/>
        <end position="60"/>
    </location>
</feature>
<dbReference type="InterPro" id="IPR011701">
    <property type="entry name" value="MFS"/>
</dbReference>
<organism evidence="8 9">
    <name type="scientific">Exophiala xenobiotica</name>
    <dbReference type="NCBI Taxonomy" id="348802"/>
    <lineage>
        <taxon>Eukaryota</taxon>
        <taxon>Fungi</taxon>
        <taxon>Dikarya</taxon>
        <taxon>Ascomycota</taxon>
        <taxon>Pezizomycotina</taxon>
        <taxon>Eurotiomycetes</taxon>
        <taxon>Chaetothyriomycetidae</taxon>
        <taxon>Chaetothyriales</taxon>
        <taxon>Herpotrichiellaceae</taxon>
        <taxon>Exophiala</taxon>
    </lineage>
</organism>
<evidence type="ECO:0000256" key="2">
    <source>
        <dbReference type="ARBA" id="ARBA00022448"/>
    </source>
</evidence>
<dbReference type="Pfam" id="PF07690">
    <property type="entry name" value="MFS_1"/>
    <property type="match status" value="2"/>
</dbReference>
<dbReference type="GO" id="GO:0022857">
    <property type="term" value="F:transmembrane transporter activity"/>
    <property type="evidence" value="ECO:0007669"/>
    <property type="project" value="InterPro"/>
</dbReference>
<dbReference type="Gene3D" id="1.20.1250.20">
    <property type="entry name" value="MFS general substrate transporter like domains"/>
    <property type="match status" value="2"/>
</dbReference>
<dbReference type="FunFam" id="1.20.1720.10:FF:000009">
    <property type="entry name" value="MFS multidrug transporter"/>
    <property type="match status" value="1"/>
</dbReference>
<dbReference type="InterPro" id="IPR036259">
    <property type="entry name" value="MFS_trans_sf"/>
</dbReference>
<keyword evidence="9" id="KW-1185">Reference proteome</keyword>
<evidence type="ECO:0000256" key="6">
    <source>
        <dbReference type="SAM" id="MobiDB-lite"/>
    </source>
</evidence>
<feature type="region of interest" description="Disordered" evidence="6">
    <location>
        <begin position="344"/>
        <end position="438"/>
    </location>
</feature>
<accession>A0A0D2D0P8</accession>
<evidence type="ECO:0000256" key="1">
    <source>
        <dbReference type="ARBA" id="ARBA00004141"/>
    </source>
</evidence>
<dbReference type="AlphaFoldDB" id="A0A0D2D0P8"/>
<feature type="transmembrane region" description="Helical" evidence="7">
    <location>
        <begin position="253"/>
        <end position="278"/>
    </location>
</feature>
<sequence length="815" mass="90542">MARNIERWSLGILNDKETEEVPGTVLLLSSNRNEPLGLEHQHARRSSSSMPPQPLAPPVKRPSYSSKKKTRDGQIILDPQPDDSMNDPLNWPSWRRDTALLSLGFYCMVGGGITPLLAAGFNNVAETFHVSYSRVALTTGLYMMGLGVGSVIFSPTAILWGKRPVYLVSAIMFILTSVWCAEAPNYAHLATARVFQGISVSPVECLPSATIAEIFFLHERAFRVGIYTLLLLGGKNLVPLVSAVIIAAKDWRWVFWVVAMVVSLCLCLLFFFVPETFWDRTPRAKSRRPTAQRSLSSIFRHPLPHAKPHQPQTPSADPSALRLAMEKAMTPRQHMLHEQNVHARFEDPLSDKEEDPEVEKSTATDAEAQRLPAHRESVRPAVFPGNMTDGPSDEKEKEPIPQASQPDTPTKGQSGRRRPKPTGLSMPPPPDLRGLNGPWDGTINGKRVPTIVLPPTQNFPNIAAPGAASSDANASVPHLHNLNSPYYLELEKNDNYLNHHTTPNAEVVEAKTTEQQDDLTRSTSVVSLPVSDLQSPVALETSRSPDDYIGHPKPARYTTNLRHAPPKSYVQVLKPWNGRLSKSKWYLVACRPFILFAYPSVLWSALVYSLSVGWLIVLSESITAIYKNRDTYNFTSLQAGLVYISPFIGGVLGTVVAGKVSDVIVRYMARRNGGVYEPEFRLVMGFPIAITTAIGLMGYGWSVEEHDNWIVPTVFFGLISFGCSLGSTTSITFCVDSYRQYAGEALVTLNFSKNIFHGLVFSLFFAQWLEDDGPRTTFLCIGAIQIVCLVSTIPMYIYGKRARMWTVRKAFMEKF</sequence>
<dbReference type="Proteomes" id="UP000054342">
    <property type="component" value="Unassembled WGS sequence"/>
</dbReference>
<evidence type="ECO:0000256" key="4">
    <source>
        <dbReference type="ARBA" id="ARBA00022989"/>
    </source>
</evidence>
<evidence type="ECO:0000256" key="7">
    <source>
        <dbReference type="SAM" id="Phobius"/>
    </source>
</evidence>
<feature type="transmembrane region" description="Helical" evidence="7">
    <location>
        <begin position="99"/>
        <end position="121"/>
    </location>
</feature>
<keyword evidence="5 7" id="KW-0472">Membrane</keyword>
<feature type="transmembrane region" description="Helical" evidence="7">
    <location>
        <begin position="637"/>
        <end position="661"/>
    </location>
</feature>
<dbReference type="SUPFAM" id="SSF103473">
    <property type="entry name" value="MFS general substrate transporter"/>
    <property type="match status" value="1"/>
</dbReference>
<evidence type="ECO:0000313" key="8">
    <source>
        <dbReference type="EMBL" id="KIW55957.1"/>
    </source>
</evidence>
<dbReference type="STRING" id="348802.A0A0D2D0P8"/>
<gene>
    <name evidence="8" type="ORF">PV05_04661</name>
</gene>
<dbReference type="GO" id="GO:0005886">
    <property type="term" value="C:plasma membrane"/>
    <property type="evidence" value="ECO:0007669"/>
    <property type="project" value="TreeGrafter"/>
</dbReference>
<comment type="subcellular location">
    <subcellularLocation>
        <location evidence="1">Membrane</location>
        <topology evidence="1">Multi-pass membrane protein</topology>
    </subcellularLocation>
</comment>
<proteinExistence type="predicted"/>
<keyword evidence="4 7" id="KW-1133">Transmembrane helix</keyword>
<feature type="transmembrane region" description="Helical" evidence="7">
    <location>
        <begin position="747"/>
        <end position="769"/>
    </location>
</feature>
<name>A0A0D2D0P8_9EURO</name>
<feature type="compositionally biased region" description="Polar residues" evidence="6">
    <location>
        <begin position="402"/>
        <end position="413"/>
    </location>
</feature>